<sequence>MAENYSAQNSITIKRLRSNDSLMLTFENNGIPLFQAVDEESGAVSPDWSIAANQPVRTPKVTSARGLAVSLSGHSWAYNGVALNFNGAESGGWKKDSTGKFSLNTSTGAIKIVGNLASKTNIAGDTLTYSCVASTAGVEYNLTGELPIAIQNMGASSYYLAILASTEQLTSKVTSCTLTTKLYAGANAITDYYIKWYKDTAAWTDKNGQKSVTVTRGDVDGTQLFIAEVYQSSSASQPIARAGVRIIDTADEFQIVCYITSSNKEVDTGQPVTVSAKIVNMTTGSTYTPTSASWTMDVMDKENWKSLKHSTTNSISVTTTETDRNGTQYDVDVLAECHFN</sequence>
<comment type="caution">
    <text evidence="1">The sequence shown here is derived from an EMBL/GenBank/DDBJ whole genome shotgun (WGS) entry which is preliminary data.</text>
</comment>
<dbReference type="EMBL" id="AGXN01000012">
    <property type="protein sequence ID" value="EIY96241.1"/>
    <property type="molecule type" value="Genomic_DNA"/>
</dbReference>
<dbReference type="Proteomes" id="UP000003879">
    <property type="component" value="Unassembled WGS sequence"/>
</dbReference>
<evidence type="ECO:0000313" key="2">
    <source>
        <dbReference type="Proteomes" id="UP000003879"/>
    </source>
</evidence>
<dbReference type="HOGENOM" id="CLU_815486_0_0_10"/>
<dbReference type="PATRIC" id="fig|997883.3.peg.2224"/>
<dbReference type="RefSeq" id="WP_005794381.1">
    <property type="nucleotide sequence ID" value="NZ_JH724215.1"/>
</dbReference>
<dbReference type="AlphaFoldDB" id="A0A0E2B122"/>
<reference evidence="1 2" key="1">
    <citation type="submission" date="2012-02" db="EMBL/GenBank/DDBJ databases">
        <title>The Genome Sequence of Bacteroides fragilis CL07T12C05.</title>
        <authorList>
            <consortium name="The Broad Institute Genome Sequencing Platform"/>
            <person name="Earl A."/>
            <person name="Ward D."/>
            <person name="Feldgarden M."/>
            <person name="Gevers D."/>
            <person name="Zitomersky N.L."/>
            <person name="Coyne M.J."/>
            <person name="Comstock L.E."/>
            <person name="Young S.K."/>
            <person name="Zeng Q."/>
            <person name="Gargeya S."/>
            <person name="Fitzgerald M."/>
            <person name="Haas B."/>
            <person name="Abouelleil A."/>
            <person name="Alvarado L."/>
            <person name="Arachchi H.M."/>
            <person name="Berlin A."/>
            <person name="Chapman S.B."/>
            <person name="Gearin G."/>
            <person name="Goldberg J."/>
            <person name="Griggs A."/>
            <person name="Gujja S."/>
            <person name="Hansen M."/>
            <person name="Heiman D."/>
            <person name="Howarth C."/>
            <person name="Larimer J."/>
            <person name="Lui A."/>
            <person name="MacDonald P.J.P."/>
            <person name="McCowen C."/>
            <person name="Montmayeur A."/>
            <person name="Murphy C."/>
            <person name="Neiman D."/>
            <person name="Pearson M."/>
            <person name="Priest M."/>
            <person name="Roberts A."/>
            <person name="Saif S."/>
            <person name="Shea T."/>
            <person name="Sisk P."/>
            <person name="Stolte C."/>
            <person name="Sykes S."/>
            <person name="Wortman J."/>
            <person name="Nusbaum C."/>
            <person name="Birren B."/>
        </authorList>
    </citation>
    <scope>NUCLEOTIDE SEQUENCE [LARGE SCALE GENOMIC DNA]</scope>
    <source>
        <strain evidence="1 2">CL07T12C05</strain>
    </source>
</reference>
<gene>
    <name evidence="1" type="ORF">HMPREF1056_02129</name>
</gene>
<name>A0A0E2B122_BACFG</name>
<proteinExistence type="predicted"/>
<organism evidence="1 2">
    <name type="scientific">Bacteroides fragilis CL07T12C05</name>
    <dbReference type="NCBI Taxonomy" id="997883"/>
    <lineage>
        <taxon>Bacteria</taxon>
        <taxon>Pseudomonadati</taxon>
        <taxon>Bacteroidota</taxon>
        <taxon>Bacteroidia</taxon>
        <taxon>Bacteroidales</taxon>
        <taxon>Bacteroidaceae</taxon>
        <taxon>Bacteroides</taxon>
    </lineage>
</organism>
<protein>
    <submittedName>
        <fullName evidence="1">Uncharacterized protein</fullName>
    </submittedName>
</protein>
<accession>A0A0E2B122</accession>
<evidence type="ECO:0000313" key="1">
    <source>
        <dbReference type="EMBL" id="EIY96241.1"/>
    </source>
</evidence>